<dbReference type="RefSeq" id="WP_068262952.1">
    <property type="nucleotide sequence ID" value="NZ_LWSK01000041.1"/>
</dbReference>
<keyword evidence="2" id="KW-1185">Reference proteome</keyword>
<accession>A0A5B1CIR7</accession>
<reference evidence="1 2" key="1">
    <citation type="submission" date="2019-08" db="EMBL/GenBank/DDBJ databases">
        <title>Deep-cultivation of Planctomycetes and their phenomic and genomic characterization uncovers novel biology.</title>
        <authorList>
            <person name="Wiegand S."/>
            <person name="Jogler M."/>
            <person name="Boedeker C."/>
            <person name="Pinto D."/>
            <person name="Vollmers J."/>
            <person name="Rivas-Marin E."/>
            <person name="Kohn T."/>
            <person name="Peeters S.H."/>
            <person name="Heuer A."/>
            <person name="Rast P."/>
            <person name="Oberbeckmann S."/>
            <person name="Bunk B."/>
            <person name="Jeske O."/>
            <person name="Meyerdierks A."/>
            <person name="Storesund J.E."/>
            <person name="Kallscheuer N."/>
            <person name="Luecker S."/>
            <person name="Lage O.M."/>
            <person name="Pohl T."/>
            <person name="Merkel B.J."/>
            <person name="Hornburger P."/>
            <person name="Mueller R.-W."/>
            <person name="Bruemmer F."/>
            <person name="Labrenz M."/>
            <person name="Spormann A.M."/>
            <person name="Op Den Camp H."/>
            <person name="Overmann J."/>
            <person name="Amann R."/>
            <person name="Jetten M.S.M."/>
            <person name="Mascher T."/>
            <person name="Medema M.H."/>
            <person name="Devos D.P."/>
            <person name="Kaster A.-K."/>
            <person name="Ovreas L."/>
            <person name="Rohde M."/>
            <person name="Galperin M.Y."/>
            <person name="Jogler C."/>
        </authorList>
    </citation>
    <scope>NUCLEOTIDE SEQUENCE [LARGE SCALE GENOMIC DNA]</scope>
    <source>
        <strain evidence="1 2">LF1</strain>
    </source>
</reference>
<protein>
    <submittedName>
        <fullName evidence="1">Uncharacterized protein</fullName>
    </submittedName>
</protein>
<organism evidence="1 2">
    <name type="scientific">Rubripirellula obstinata</name>
    <dbReference type="NCBI Taxonomy" id="406547"/>
    <lineage>
        <taxon>Bacteria</taxon>
        <taxon>Pseudomonadati</taxon>
        <taxon>Planctomycetota</taxon>
        <taxon>Planctomycetia</taxon>
        <taxon>Pirellulales</taxon>
        <taxon>Pirellulaceae</taxon>
        <taxon>Rubripirellula</taxon>
    </lineage>
</organism>
<name>A0A5B1CIR7_9BACT</name>
<evidence type="ECO:0000313" key="1">
    <source>
        <dbReference type="EMBL" id="KAA1259500.1"/>
    </source>
</evidence>
<comment type="caution">
    <text evidence="1">The sequence shown here is derived from an EMBL/GenBank/DDBJ whole genome shotgun (WGS) entry which is preliminary data.</text>
</comment>
<dbReference type="Proteomes" id="UP000322699">
    <property type="component" value="Unassembled WGS sequence"/>
</dbReference>
<dbReference type="EMBL" id="VRLW01000001">
    <property type="protein sequence ID" value="KAA1259500.1"/>
    <property type="molecule type" value="Genomic_DNA"/>
</dbReference>
<evidence type="ECO:0000313" key="2">
    <source>
        <dbReference type="Proteomes" id="UP000322699"/>
    </source>
</evidence>
<gene>
    <name evidence="1" type="ORF">LF1_20340</name>
</gene>
<dbReference type="OrthoDB" id="8456019at2"/>
<proteinExistence type="predicted"/>
<dbReference type="AlphaFoldDB" id="A0A5B1CIR7"/>
<sequence>MTETVDFLSPRLVGDRFNGHAIPLEVLKDLSVLEELIVEVAKWHYRQDNPTRKRIPKGFADEVSLQVTEIGEGSAIPKVVLAIAAASSSLFPVDHREYFEKAKASIVEAVDCAENQKPVTGLLSENHLAYFDRIGRSLRDSESLELNYPDTNRPARLNKTTRRYLTLATSSTQGYTEEVRIRGRVFEADQEKERFRLRLMDGSQIPSPIQPEHLDKILEAFNKFKEGSRVIIEGVGRYDRRTGRLTKLESIEHISVLDAMDVGIRLEEFKRLKNGWMEGKGRAPKNDHLDWLAEAFESSYPDDLPSPYLYPTLEGGVQAEWSSGDLDASLEIDLDKRLSAWHLLNTETDEESEAEFNLLRPEDWVKLAEMVKGVFGGNEA</sequence>